<evidence type="ECO:0000256" key="17">
    <source>
        <dbReference type="ARBA" id="ARBA00032510"/>
    </source>
</evidence>
<evidence type="ECO:0000256" key="19">
    <source>
        <dbReference type="ARBA" id="ARBA00047808"/>
    </source>
</evidence>
<keyword evidence="11 22" id="KW-0547">Nucleotide-binding</keyword>
<gene>
    <name evidence="25" type="ORF">PJIAN_1350</name>
</gene>
<comment type="catalytic activity">
    <reaction evidence="20">
        <text>(6R)-5,10-methylenetetrahydrofolyl-(gamma-L-Glu)(n) + L-glutamate + ATP = (6R)-5,10-methylenetetrahydrofolyl-(gamma-L-Glu)(n+1) + ADP + phosphate + H(+)</text>
        <dbReference type="Rhea" id="RHEA:51912"/>
        <dbReference type="Rhea" id="RHEA-COMP:13257"/>
        <dbReference type="Rhea" id="RHEA-COMP:13258"/>
        <dbReference type="ChEBI" id="CHEBI:15378"/>
        <dbReference type="ChEBI" id="CHEBI:29985"/>
        <dbReference type="ChEBI" id="CHEBI:30616"/>
        <dbReference type="ChEBI" id="CHEBI:43474"/>
        <dbReference type="ChEBI" id="CHEBI:136572"/>
        <dbReference type="ChEBI" id="CHEBI:456216"/>
        <dbReference type="EC" id="6.3.2.17"/>
    </reaction>
</comment>
<comment type="cofactor">
    <cofactor evidence="1">
        <name>Mg(2+)</name>
        <dbReference type="ChEBI" id="CHEBI:18420"/>
    </cofactor>
</comment>
<dbReference type="AlphaFoldDB" id="A0A161LHS3"/>
<dbReference type="InterPro" id="IPR036565">
    <property type="entry name" value="Mur-like_cat_sf"/>
</dbReference>
<evidence type="ECO:0000256" key="18">
    <source>
        <dbReference type="ARBA" id="ARBA00047493"/>
    </source>
</evidence>
<evidence type="ECO:0000256" key="14">
    <source>
        <dbReference type="ARBA" id="ARBA00022909"/>
    </source>
</evidence>
<evidence type="ECO:0000256" key="8">
    <source>
        <dbReference type="ARBA" id="ARBA00019357"/>
    </source>
</evidence>
<comment type="pathway">
    <text evidence="3">Cofactor biosynthesis; tetrahydrofolate biosynthesis; 7,8-dihydrofolate from 2-amino-4-hydroxy-6-hydroxymethyl-7,8-dihydropteridine diphosphate and 4-aminobenzoate: step 2/2.</text>
</comment>
<sequence>MRCITTFLVMNYQETIHYLYNCLPVFQHQGASAYKPGLERTIQLDNHLGNPHRKYRTIHVAGTNGKGSVSHFLAAILQSAGYKTGLYTSPHLKDFRERIKVNGEMIPEQAVIDFVENHRAFFEPIQPSFFELTMEMAFDWFATSGVDVAVIEVGLGGRLDSTNIISPGLSVITNISFDHMQFLGDTLPKIAFEKAGIMKPEIPVVIGEAEGEVKDVFVHKAEEIGTSLFFAEDTYKLTPTSDGFACEQYPNLEVQLKGLYQQKNVATVLTAVDRLRERGFDIQDDALFNGLKHVVDLTGLMGRWQILQKNPTMVCDTGHNEAGIRFIVQQLSKQKYTRLHIVFGMVNDKDISTVLSLLPQNAIYYFTQAAIPRAMEASKLRDLAQKFNLHGKIFASVASAVEAAKQAANEDDLIYIGGSTFVVAEAI</sequence>
<dbReference type="EC" id="6.3.2.17" evidence="7"/>
<proteinExistence type="inferred from homology"/>
<dbReference type="SUPFAM" id="SSF53623">
    <property type="entry name" value="MurD-like peptide ligases, catalytic domain"/>
    <property type="match status" value="1"/>
</dbReference>
<dbReference type="InterPro" id="IPR004101">
    <property type="entry name" value="Mur_ligase_C"/>
</dbReference>
<evidence type="ECO:0000256" key="12">
    <source>
        <dbReference type="ARBA" id="ARBA00022840"/>
    </source>
</evidence>
<evidence type="ECO:0000256" key="22">
    <source>
        <dbReference type="PIRNR" id="PIRNR001563"/>
    </source>
</evidence>
<evidence type="ECO:0000256" key="9">
    <source>
        <dbReference type="ARBA" id="ARBA00022598"/>
    </source>
</evidence>
<dbReference type="FunFam" id="3.40.1190.10:FF:000011">
    <property type="entry name" value="Folylpolyglutamate synthase/dihydrofolate synthase"/>
    <property type="match status" value="1"/>
</dbReference>
<dbReference type="InterPro" id="IPR018109">
    <property type="entry name" value="Folylpolyglutamate_synth_CS"/>
</dbReference>
<dbReference type="Proteomes" id="UP000076586">
    <property type="component" value="Unassembled WGS sequence"/>
</dbReference>
<evidence type="ECO:0000256" key="6">
    <source>
        <dbReference type="ARBA" id="ARBA00013023"/>
    </source>
</evidence>
<keyword evidence="9 22" id="KW-0436">Ligase</keyword>
<dbReference type="PIRSF" id="PIRSF001563">
    <property type="entry name" value="Folylpolyglu_synth"/>
    <property type="match status" value="1"/>
</dbReference>
<feature type="domain" description="Mur ligase central" evidence="24">
    <location>
        <begin position="60"/>
        <end position="268"/>
    </location>
</feature>
<keyword evidence="26" id="KW-1185">Reference proteome</keyword>
<evidence type="ECO:0000256" key="16">
    <source>
        <dbReference type="ARBA" id="ARBA00030592"/>
    </source>
</evidence>
<evidence type="ECO:0000256" key="2">
    <source>
        <dbReference type="ARBA" id="ARBA00002714"/>
    </source>
</evidence>
<evidence type="ECO:0000259" key="23">
    <source>
        <dbReference type="Pfam" id="PF02875"/>
    </source>
</evidence>
<dbReference type="EC" id="6.3.2.12" evidence="6"/>
<comment type="catalytic activity">
    <reaction evidence="18">
        <text>(6S)-5,6,7,8-tetrahydrofolyl-(gamma-L-Glu)(n) + L-glutamate + ATP = (6S)-5,6,7,8-tetrahydrofolyl-(gamma-L-Glu)(n+1) + ADP + phosphate + H(+)</text>
        <dbReference type="Rhea" id="RHEA:10580"/>
        <dbReference type="Rhea" id="RHEA-COMP:14738"/>
        <dbReference type="Rhea" id="RHEA-COMP:14740"/>
        <dbReference type="ChEBI" id="CHEBI:15378"/>
        <dbReference type="ChEBI" id="CHEBI:29985"/>
        <dbReference type="ChEBI" id="CHEBI:30616"/>
        <dbReference type="ChEBI" id="CHEBI:43474"/>
        <dbReference type="ChEBI" id="CHEBI:141005"/>
        <dbReference type="ChEBI" id="CHEBI:456216"/>
        <dbReference type="EC" id="6.3.2.17"/>
    </reaction>
</comment>
<keyword evidence="13" id="KW-0460">Magnesium</keyword>
<dbReference type="GO" id="GO:0008841">
    <property type="term" value="F:dihydrofolate synthase activity"/>
    <property type="evidence" value="ECO:0007669"/>
    <property type="project" value="UniProtKB-EC"/>
</dbReference>
<evidence type="ECO:0000313" key="26">
    <source>
        <dbReference type="Proteomes" id="UP000076586"/>
    </source>
</evidence>
<feature type="domain" description="Mur ligase C-terminal" evidence="23">
    <location>
        <begin position="302"/>
        <end position="419"/>
    </location>
</feature>
<comment type="catalytic activity">
    <reaction evidence="21">
        <text>7,8-dihydropteroate + L-glutamate + ATP = 7,8-dihydrofolate + ADP + phosphate + H(+)</text>
        <dbReference type="Rhea" id="RHEA:23584"/>
        <dbReference type="ChEBI" id="CHEBI:15378"/>
        <dbReference type="ChEBI" id="CHEBI:17839"/>
        <dbReference type="ChEBI" id="CHEBI:29985"/>
        <dbReference type="ChEBI" id="CHEBI:30616"/>
        <dbReference type="ChEBI" id="CHEBI:43474"/>
        <dbReference type="ChEBI" id="CHEBI:57451"/>
        <dbReference type="ChEBI" id="CHEBI:456216"/>
        <dbReference type="EC" id="6.3.2.12"/>
    </reaction>
</comment>
<dbReference type="NCBIfam" id="TIGR01499">
    <property type="entry name" value="folC"/>
    <property type="match status" value="1"/>
</dbReference>
<dbReference type="InterPro" id="IPR001645">
    <property type="entry name" value="Folylpolyglutamate_synth"/>
</dbReference>
<evidence type="ECO:0000256" key="7">
    <source>
        <dbReference type="ARBA" id="ARBA00013025"/>
    </source>
</evidence>
<dbReference type="PROSITE" id="PS01012">
    <property type="entry name" value="FOLYLPOLYGLU_SYNT_2"/>
    <property type="match status" value="1"/>
</dbReference>
<dbReference type="InterPro" id="IPR013221">
    <property type="entry name" value="Mur_ligase_cen"/>
</dbReference>
<evidence type="ECO:0000256" key="21">
    <source>
        <dbReference type="ARBA" id="ARBA00049161"/>
    </source>
</evidence>
<organism evidence="25 26">
    <name type="scientific">Paludibacter jiangxiensis</name>
    <dbReference type="NCBI Taxonomy" id="681398"/>
    <lineage>
        <taxon>Bacteria</taxon>
        <taxon>Pseudomonadati</taxon>
        <taxon>Bacteroidota</taxon>
        <taxon>Bacteroidia</taxon>
        <taxon>Bacteroidales</taxon>
        <taxon>Paludibacteraceae</taxon>
        <taxon>Paludibacter</taxon>
    </lineage>
</organism>
<evidence type="ECO:0000259" key="24">
    <source>
        <dbReference type="Pfam" id="PF08245"/>
    </source>
</evidence>
<comment type="catalytic activity">
    <reaction evidence="19">
        <text>10-formyltetrahydrofolyl-(gamma-L-Glu)(n) + L-glutamate + ATP = 10-formyltetrahydrofolyl-(gamma-L-Glu)(n+1) + ADP + phosphate + H(+)</text>
        <dbReference type="Rhea" id="RHEA:51904"/>
        <dbReference type="Rhea" id="RHEA-COMP:13088"/>
        <dbReference type="Rhea" id="RHEA-COMP:14300"/>
        <dbReference type="ChEBI" id="CHEBI:15378"/>
        <dbReference type="ChEBI" id="CHEBI:29985"/>
        <dbReference type="ChEBI" id="CHEBI:30616"/>
        <dbReference type="ChEBI" id="CHEBI:43474"/>
        <dbReference type="ChEBI" id="CHEBI:134413"/>
        <dbReference type="ChEBI" id="CHEBI:456216"/>
        <dbReference type="EC" id="6.3.2.17"/>
    </reaction>
</comment>
<comment type="caution">
    <text evidence="25">The sequence shown here is derived from an EMBL/GenBank/DDBJ whole genome shotgun (WGS) entry which is preliminary data.</text>
</comment>
<evidence type="ECO:0000256" key="13">
    <source>
        <dbReference type="ARBA" id="ARBA00022842"/>
    </source>
</evidence>
<dbReference type="InterPro" id="IPR036615">
    <property type="entry name" value="Mur_ligase_C_dom_sf"/>
</dbReference>
<dbReference type="Pfam" id="PF02875">
    <property type="entry name" value="Mur_ligase_C"/>
    <property type="match status" value="1"/>
</dbReference>
<keyword evidence="10" id="KW-0479">Metal-binding</keyword>
<comment type="similarity">
    <text evidence="5 22">Belongs to the folylpolyglutamate synthase family.</text>
</comment>
<evidence type="ECO:0000256" key="20">
    <source>
        <dbReference type="ARBA" id="ARBA00049035"/>
    </source>
</evidence>
<keyword evidence="12 22" id="KW-0067">ATP-binding</keyword>
<dbReference type="GO" id="GO:0005737">
    <property type="term" value="C:cytoplasm"/>
    <property type="evidence" value="ECO:0007669"/>
    <property type="project" value="TreeGrafter"/>
</dbReference>
<protein>
    <recommendedName>
        <fullName evidence="8">Dihydrofolate synthase/folylpolyglutamate synthase</fullName>
        <ecNumber evidence="6">6.3.2.12</ecNumber>
        <ecNumber evidence="7">6.3.2.17</ecNumber>
    </recommendedName>
    <alternativeName>
        <fullName evidence="17">Folylpoly-gamma-glutamate synthetase-dihydrofolate synthetase</fullName>
    </alternativeName>
    <alternativeName>
        <fullName evidence="15">Folylpolyglutamate synthetase</fullName>
    </alternativeName>
    <alternativeName>
        <fullName evidence="16">Tetrahydrofolylpolyglutamate synthase</fullName>
    </alternativeName>
</protein>
<dbReference type="Pfam" id="PF08245">
    <property type="entry name" value="Mur_ligase_M"/>
    <property type="match status" value="1"/>
</dbReference>
<dbReference type="PANTHER" id="PTHR11136">
    <property type="entry name" value="FOLYLPOLYGLUTAMATE SYNTHASE-RELATED"/>
    <property type="match status" value="1"/>
</dbReference>
<name>A0A161LHS3_9BACT</name>
<evidence type="ECO:0000256" key="15">
    <source>
        <dbReference type="ARBA" id="ARBA00030048"/>
    </source>
</evidence>
<evidence type="ECO:0000256" key="11">
    <source>
        <dbReference type="ARBA" id="ARBA00022741"/>
    </source>
</evidence>
<comment type="function">
    <text evidence="2">Functions in two distinct reactions of the de novo folate biosynthetic pathway. Catalyzes the addition of a glutamate residue to dihydropteroate (7,8-dihydropteroate or H2Pte) to form dihydrofolate (7,8-dihydrofolate monoglutamate or H2Pte-Glu). Also catalyzes successive additions of L-glutamate to tetrahydrofolate or 10-formyltetrahydrofolate or 5,10-methylenetetrahydrofolate, leading to folylpolyglutamate derivatives.</text>
</comment>
<dbReference type="GO" id="GO:0046872">
    <property type="term" value="F:metal ion binding"/>
    <property type="evidence" value="ECO:0007669"/>
    <property type="project" value="UniProtKB-KW"/>
</dbReference>
<evidence type="ECO:0000256" key="5">
    <source>
        <dbReference type="ARBA" id="ARBA00008276"/>
    </source>
</evidence>
<dbReference type="SUPFAM" id="SSF53244">
    <property type="entry name" value="MurD-like peptide ligases, peptide-binding domain"/>
    <property type="match status" value="1"/>
</dbReference>
<evidence type="ECO:0000256" key="1">
    <source>
        <dbReference type="ARBA" id="ARBA00001946"/>
    </source>
</evidence>
<evidence type="ECO:0000256" key="10">
    <source>
        <dbReference type="ARBA" id="ARBA00022723"/>
    </source>
</evidence>
<dbReference type="GO" id="GO:0046656">
    <property type="term" value="P:folic acid biosynthetic process"/>
    <property type="evidence" value="ECO:0007669"/>
    <property type="project" value="UniProtKB-KW"/>
</dbReference>
<dbReference type="EMBL" id="BDCR01000001">
    <property type="protein sequence ID" value="GAT61766.1"/>
    <property type="molecule type" value="Genomic_DNA"/>
</dbReference>
<dbReference type="Gene3D" id="3.40.1190.10">
    <property type="entry name" value="Mur-like, catalytic domain"/>
    <property type="match status" value="1"/>
</dbReference>
<dbReference type="STRING" id="681398.PJIAN_1350"/>
<evidence type="ECO:0000256" key="3">
    <source>
        <dbReference type="ARBA" id="ARBA00004799"/>
    </source>
</evidence>
<accession>A0A161LHS3</accession>
<dbReference type="Gene3D" id="3.90.190.20">
    <property type="entry name" value="Mur ligase, C-terminal domain"/>
    <property type="match status" value="1"/>
</dbReference>
<dbReference type="GO" id="GO:0004326">
    <property type="term" value="F:tetrahydrofolylpolyglutamate synthase activity"/>
    <property type="evidence" value="ECO:0007669"/>
    <property type="project" value="UniProtKB-EC"/>
</dbReference>
<dbReference type="PANTHER" id="PTHR11136:SF0">
    <property type="entry name" value="DIHYDROFOLATE SYNTHETASE-RELATED"/>
    <property type="match status" value="1"/>
</dbReference>
<reference evidence="26" key="2">
    <citation type="journal article" date="2017" name="Genome Announc.">
        <title>Draft genome sequence of Paludibacter jiangxiensis NM7(T), a propionate-producing fermentative bacterium.</title>
        <authorList>
            <person name="Qiu Y.-L."/>
            <person name="Tourlousse D.M."/>
            <person name="Matsuura N."/>
            <person name="Ohashi A."/>
            <person name="Sekiguchi Y."/>
        </authorList>
    </citation>
    <scope>NUCLEOTIDE SEQUENCE [LARGE SCALE GENOMIC DNA]</scope>
    <source>
        <strain evidence="26">NM7</strain>
    </source>
</reference>
<dbReference type="GO" id="GO:0005524">
    <property type="term" value="F:ATP binding"/>
    <property type="evidence" value="ECO:0007669"/>
    <property type="project" value="UniProtKB-KW"/>
</dbReference>
<evidence type="ECO:0000256" key="4">
    <source>
        <dbReference type="ARBA" id="ARBA00005150"/>
    </source>
</evidence>
<comment type="pathway">
    <text evidence="4">Cofactor biosynthesis; tetrahydrofolylpolyglutamate biosynthesis.</text>
</comment>
<keyword evidence="14" id="KW-0289">Folate biosynthesis</keyword>
<evidence type="ECO:0000313" key="25">
    <source>
        <dbReference type="EMBL" id="GAT61766.1"/>
    </source>
</evidence>
<reference evidence="26" key="1">
    <citation type="submission" date="2016-04" db="EMBL/GenBank/DDBJ databases">
        <title>Draft genome sequence of Paludibacter jiangxiensis strain NM7.</title>
        <authorList>
            <person name="Qiu Y."/>
            <person name="Matsuura N."/>
            <person name="Ohashi A."/>
            <person name="Tourlousse M.D."/>
            <person name="Sekiguchi Y."/>
        </authorList>
    </citation>
    <scope>NUCLEOTIDE SEQUENCE [LARGE SCALE GENOMIC DNA]</scope>
    <source>
        <strain evidence="26">NM7</strain>
    </source>
</reference>